<dbReference type="Proteomes" id="UP000603708">
    <property type="component" value="Unassembled WGS sequence"/>
</dbReference>
<dbReference type="SUPFAM" id="SSF55729">
    <property type="entry name" value="Acyl-CoA N-acyltransferases (Nat)"/>
    <property type="match status" value="1"/>
</dbReference>
<reference evidence="3" key="1">
    <citation type="journal article" date="2014" name="Int. J. Syst. Evol. Microbiol.">
        <title>Complete genome sequence of Corynebacterium casei LMG S-19264T (=DSM 44701T), isolated from a smear-ripened cheese.</title>
        <authorList>
            <consortium name="US DOE Joint Genome Institute (JGI-PGF)"/>
            <person name="Walter F."/>
            <person name="Albersmeier A."/>
            <person name="Kalinowski J."/>
            <person name="Ruckert C."/>
        </authorList>
    </citation>
    <scope>NUCLEOTIDE SEQUENCE</scope>
    <source>
        <strain evidence="3">JCM 5069</strain>
    </source>
</reference>
<gene>
    <name evidence="3" type="ORF">GCM10018793_44870</name>
</gene>
<evidence type="ECO:0000256" key="1">
    <source>
        <dbReference type="SAM" id="MobiDB-lite"/>
    </source>
</evidence>
<keyword evidence="4" id="KW-1185">Reference proteome</keyword>
<dbReference type="InterPro" id="IPR000182">
    <property type="entry name" value="GNAT_dom"/>
</dbReference>
<dbReference type="GO" id="GO:0016747">
    <property type="term" value="F:acyltransferase activity, transferring groups other than amino-acyl groups"/>
    <property type="evidence" value="ECO:0007669"/>
    <property type="project" value="InterPro"/>
</dbReference>
<proteinExistence type="predicted"/>
<evidence type="ECO:0000259" key="2">
    <source>
        <dbReference type="PROSITE" id="PS51186"/>
    </source>
</evidence>
<dbReference type="PANTHER" id="PTHR43610:SF1">
    <property type="entry name" value="N-ACETYLTRANSFERASE DOMAIN-CONTAINING PROTEIN"/>
    <property type="match status" value="1"/>
</dbReference>
<dbReference type="AlphaFoldDB" id="A0A919GF41"/>
<name>A0A919GF41_9ACTN</name>
<dbReference type="InterPro" id="IPR016181">
    <property type="entry name" value="Acyl_CoA_acyltransferase"/>
</dbReference>
<reference evidence="3" key="2">
    <citation type="submission" date="2020-09" db="EMBL/GenBank/DDBJ databases">
        <authorList>
            <person name="Sun Q."/>
            <person name="Ohkuma M."/>
        </authorList>
    </citation>
    <scope>NUCLEOTIDE SEQUENCE</scope>
    <source>
        <strain evidence="3">JCM 5069</strain>
    </source>
</reference>
<accession>A0A919GF41</accession>
<organism evidence="3 4">
    <name type="scientific">Streptomyces sulfonofaciens</name>
    <dbReference type="NCBI Taxonomy" id="68272"/>
    <lineage>
        <taxon>Bacteria</taxon>
        <taxon>Bacillati</taxon>
        <taxon>Actinomycetota</taxon>
        <taxon>Actinomycetes</taxon>
        <taxon>Kitasatosporales</taxon>
        <taxon>Streptomycetaceae</taxon>
        <taxon>Streptomyces</taxon>
    </lineage>
</organism>
<comment type="caution">
    <text evidence="3">The sequence shown here is derived from an EMBL/GenBank/DDBJ whole genome shotgun (WGS) entry which is preliminary data.</text>
</comment>
<feature type="domain" description="N-acetyltransferase" evidence="2">
    <location>
        <begin position="33"/>
        <end position="196"/>
    </location>
</feature>
<evidence type="ECO:0000313" key="4">
    <source>
        <dbReference type="Proteomes" id="UP000603708"/>
    </source>
</evidence>
<sequence length="211" mass="23508">MPAPAPGSSPVPGTPRQGRTGFAVKPVLTGRKVVLRPFTAEDTDTMAAIIDDPEVLRYTFAPRGALTRERLLAWYGSRGEPHDRLDLAVTDRASGELVGESVLYDWREGDRSCLFRILLGPRGRDRGLGTETVRLMLAHAFERLGLNRVELGVYSFNHRARRAYEKAGFVVEGVRREASLRGGEAFDEMVMSVLAREWREHRGYPGGTAKR</sequence>
<dbReference type="PANTHER" id="PTHR43610">
    <property type="entry name" value="BLL6696 PROTEIN"/>
    <property type="match status" value="1"/>
</dbReference>
<dbReference type="PROSITE" id="PS51186">
    <property type="entry name" value="GNAT"/>
    <property type="match status" value="1"/>
</dbReference>
<dbReference type="EMBL" id="BNCD01000013">
    <property type="protein sequence ID" value="GHH83254.1"/>
    <property type="molecule type" value="Genomic_DNA"/>
</dbReference>
<dbReference type="Gene3D" id="3.40.630.30">
    <property type="match status" value="1"/>
</dbReference>
<evidence type="ECO:0000313" key="3">
    <source>
        <dbReference type="EMBL" id="GHH83254.1"/>
    </source>
</evidence>
<dbReference type="Pfam" id="PF13302">
    <property type="entry name" value="Acetyltransf_3"/>
    <property type="match status" value="1"/>
</dbReference>
<feature type="compositionally biased region" description="Pro residues" evidence="1">
    <location>
        <begin position="1"/>
        <end position="13"/>
    </location>
</feature>
<feature type="region of interest" description="Disordered" evidence="1">
    <location>
        <begin position="1"/>
        <end position="21"/>
    </location>
</feature>
<protein>
    <submittedName>
        <fullName evidence="3">Acetyltransferase</fullName>
    </submittedName>
</protein>